<protein>
    <submittedName>
        <fullName evidence="2">Uncharacterized protein</fullName>
    </submittedName>
</protein>
<organism evidence="2 3">
    <name type="scientific">Euplotes crassus</name>
    <dbReference type="NCBI Taxonomy" id="5936"/>
    <lineage>
        <taxon>Eukaryota</taxon>
        <taxon>Sar</taxon>
        <taxon>Alveolata</taxon>
        <taxon>Ciliophora</taxon>
        <taxon>Intramacronucleata</taxon>
        <taxon>Spirotrichea</taxon>
        <taxon>Hypotrichia</taxon>
        <taxon>Euplotida</taxon>
        <taxon>Euplotidae</taxon>
        <taxon>Moneuplotes</taxon>
    </lineage>
</organism>
<feature type="region of interest" description="Disordered" evidence="1">
    <location>
        <begin position="189"/>
        <end position="220"/>
    </location>
</feature>
<dbReference type="Proteomes" id="UP001295684">
    <property type="component" value="Unassembled WGS sequence"/>
</dbReference>
<evidence type="ECO:0000313" key="3">
    <source>
        <dbReference type="Proteomes" id="UP001295684"/>
    </source>
</evidence>
<sequence>MYNIAMKSVSRELNIMMKLTKCTTENFIINNQPEDTIVLTSPGEVKNAVNLLIRGLKFFMIFNHHKHTKINWSKVKRLHKEMIKDVKNLEKRISKAESKQELYLFTALKKEAEQIKETIDEENVFNRFTNNYFWSLLEEENRASAPSMLAYDIYRNLEEVDLHQEEFIKKNAEIKKLKKQVKKLKQKISRLQDSNDSSSTESISESDSSASSEEFKSALQEEMARDPECREYVEKMGENKGAKFRLENGLDRKVFGLMDQNSLVDLTYIDLWRVQAISPDEFHTFITKIPEGLQFFDIGFRDSSVKISPYLPSLLLLQPKLKSKICFWYCTITSEEKEQIEETFRDIIVDFWGKEWLLV</sequence>
<evidence type="ECO:0000256" key="1">
    <source>
        <dbReference type="SAM" id="MobiDB-lite"/>
    </source>
</evidence>
<dbReference type="AlphaFoldDB" id="A0AAD1U289"/>
<comment type="caution">
    <text evidence="2">The sequence shown here is derived from an EMBL/GenBank/DDBJ whole genome shotgun (WGS) entry which is preliminary data.</text>
</comment>
<dbReference type="EMBL" id="CAMPGE010001847">
    <property type="protein sequence ID" value="CAI2360648.1"/>
    <property type="molecule type" value="Genomic_DNA"/>
</dbReference>
<reference evidence="2" key="1">
    <citation type="submission" date="2023-07" db="EMBL/GenBank/DDBJ databases">
        <authorList>
            <consortium name="AG Swart"/>
            <person name="Singh M."/>
            <person name="Singh A."/>
            <person name="Seah K."/>
            <person name="Emmerich C."/>
        </authorList>
    </citation>
    <scope>NUCLEOTIDE SEQUENCE</scope>
    <source>
        <strain evidence="2">DP1</strain>
    </source>
</reference>
<feature type="compositionally biased region" description="Low complexity" evidence="1">
    <location>
        <begin position="194"/>
        <end position="212"/>
    </location>
</feature>
<accession>A0AAD1U289</accession>
<evidence type="ECO:0000313" key="2">
    <source>
        <dbReference type="EMBL" id="CAI2360648.1"/>
    </source>
</evidence>
<proteinExistence type="predicted"/>
<name>A0AAD1U289_EUPCR</name>
<keyword evidence="3" id="KW-1185">Reference proteome</keyword>
<gene>
    <name evidence="2" type="ORF">ECRASSUSDP1_LOCUS1952</name>
</gene>